<evidence type="ECO:0000313" key="10">
    <source>
        <dbReference type="Proteomes" id="UP000228730"/>
    </source>
</evidence>
<keyword evidence="3" id="KW-0547">Nucleotide-binding</keyword>
<evidence type="ECO:0000256" key="7">
    <source>
        <dbReference type="ARBA" id="ARBA00047913"/>
    </source>
</evidence>
<keyword evidence="9" id="KW-0808">Transferase</keyword>
<evidence type="ECO:0000256" key="6">
    <source>
        <dbReference type="ARBA" id="ARBA00047380"/>
    </source>
</evidence>
<accession>A0A2M7Q643</accession>
<dbReference type="GO" id="GO:0006412">
    <property type="term" value="P:translation"/>
    <property type="evidence" value="ECO:0007669"/>
    <property type="project" value="UniProtKB-KW"/>
</dbReference>
<protein>
    <submittedName>
        <fullName evidence="9">Asp-tRNA(Asn)/Glu-tRNA(Gln) amidotransferase GatCAB subunit B</fullName>
    </submittedName>
</protein>
<gene>
    <name evidence="9" type="ORF">COY97_01720</name>
</gene>
<dbReference type="InterPro" id="IPR023168">
    <property type="entry name" value="GatB_Yqey_C_2"/>
</dbReference>
<comment type="subunit">
    <text evidence="1">Heterotrimer of A, B and C subunits.</text>
</comment>
<comment type="caution">
    <text evidence="9">The sequence shown here is derived from an EMBL/GenBank/DDBJ whole genome shotgun (WGS) entry which is preliminary data.</text>
</comment>
<dbReference type="EMBL" id="PFKY01000054">
    <property type="protein sequence ID" value="PIY58916.1"/>
    <property type="molecule type" value="Genomic_DNA"/>
</dbReference>
<name>A0A2M7Q643_9BACT</name>
<proteinExistence type="predicted"/>
<evidence type="ECO:0000256" key="3">
    <source>
        <dbReference type="ARBA" id="ARBA00022741"/>
    </source>
</evidence>
<dbReference type="InterPro" id="IPR018027">
    <property type="entry name" value="Asn/Gln_amidotransferase"/>
</dbReference>
<comment type="catalytic activity">
    <reaction evidence="6">
        <text>L-aspartyl-tRNA(Asn) + L-glutamine + ATP + H2O = L-asparaginyl-tRNA(Asn) + L-glutamate + ADP + phosphate + 2 H(+)</text>
        <dbReference type="Rhea" id="RHEA:14513"/>
        <dbReference type="Rhea" id="RHEA-COMP:9674"/>
        <dbReference type="Rhea" id="RHEA-COMP:9677"/>
        <dbReference type="ChEBI" id="CHEBI:15377"/>
        <dbReference type="ChEBI" id="CHEBI:15378"/>
        <dbReference type="ChEBI" id="CHEBI:29985"/>
        <dbReference type="ChEBI" id="CHEBI:30616"/>
        <dbReference type="ChEBI" id="CHEBI:43474"/>
        <dbReference type="ChEBI" id="CHEBI:58359"/>
        <dbReference type="ChEBI" id="CHEBI:78515"/>
        <dbReference type="ChEBI" id="CHEBI:78516"/>
        <dbReference type="ChEBI" id="CHEBI:456216"/>
    </reaction>
</comment>
<keyword evidence="5" id="KW-0648">Protein biosynthesis</keyword>
<dbReference type="InterPro" id="IPR003789">
    <property type="entry name" value="Asn/Gln_tRNA_amidoTrase-B-like"/>
</dbReference>
<dbReference type="GO" id="GO:0016884">
    <property type="term" value="F:carbon-nitrogen ligase activity, with glutamine as amido-N-donor"/>
    <property type="evidence" value="ECO:0007669"/>
    <property type="project" value="InterPro"/>
</dbReference>
<dbReference type="GO" id="GO:0016740">
    <property type="term" value="F:transferase activity"/>
    <property type="evidence" value="ECO:0007669"/>
    <property type="project" value="UniProtKB-KW"/>
</dbReference>
<evidence type="ECO:0000256" key="4">
    <source>
        <dbReference type="ARBA" id="ARBA00022840"/>
    </source>
</evidence>
<dbReference type="AlphaFoldDB" id="A0A2M7Q643"/>
<evidence type="ECO:0000313" key="9">
    <source>
        <dbReference type="EMBL" id="PIY58916.1"/>
    </source>
</evidence>
<sequence>VGETIKENPKAVEDYKKGKENALQFLIGQAMAKSKGRGNPEIFRKLFKDKF</sequence>
<feature type="non-terminal residue" evidence="9">
    <location>
        <position position="1"/>
    </location>
</feature>
<feature type="domain" description="Asn/Gln amidotransferase" evidence="8">
    <location>
        <begin position="2"/>
        <end position="50"/>
    </location>
</feature>
<keyword evidence="4" id="KW-0067">ATP-binding</keyword>
<dbReference type="SUPFAM" id="SSF89095">
    <property type="entry name" value="GatB/YqeY motif"/>
    <property type="match status" value="1"/>
</dbReference>
<evidence type="ECO:0000256" key="1">
    <source>
        <dbReference type="ARBA" id="ARBA00011123"/>
    </source>
</evidence>
<comment type="catalytic activity">
    <reaction evidence="7">
        <text>L-glutamyl-tRNA(Gln) + L-glutamine + ATP + H2O = L-glutaminyl-tRNA(Gln) + L-glutamate + ADP + phosphate + H(+)</text>
        <dbReference type="Rhea" id="RHEA:17521"/>
        <dbReference type="Rhea" id="RHEA-COMP:9681"/>
        <dbReference type="Rhea" id="RHEA-COMP:9684"/>
        <dbReference type="ChEBI" id="CHEBI:15377"/>
        <dbReference type="ChEBI" id="CHEBI:15378"/>
        <dbReference type="ChEBI" id="CHEBI:29985"/>
        <dbReference type="ChEBI" id="CHEBI:30616"/>
        <dbReference type="ChEBI" id="CHEBI:43474"/>
        <dbReference type="ChEBI" id="CHEBI:58359"/>
        <dbReference type="ChEBI" id="CHEBI:78520"/>
        <dbReference type="ChEBI" id="CHEBI:78521"/>
        <dbReference type="ChEBI" id="CHEBI:456216"/>
    </reaction>
</comment>
<dbReference type="Gene3D" id="1.10.10.410">
    <property type="match status" value="1"/>
</dbReference>
<evidence type="ECO:0000259" key="8">
    <source>
        <dbReference type="Pfam" id="PF02637"/>
    </source>
</evidence>
<keyword evidence="2" id="KW-0436">Ligase</keyword>
<dbReference type="GO" id="GO:0005524">
    <property type="term" value="F:ATP binding"/>
    <property type="evidence" value="ECO:0007669"/>
    <property type="project" value="UniProtKB-KW"/>
</dbReference>
<evidence type="ECO:0000256" key="2">
    <source>
        <dbReference type="ARBA" id="ARBA00022598"/>
    </source>
</evidence>
<organism evidence="9 10">
    <name type="scientific">Candidatus Wolfebacteria bacterium CG_4_10_14_0_8_um_filter_39_64</name>
    <dbReference type="NCBI Taxonomy" id="1975063"/>
    <lineage>
        <taxon>Bacteria</taxon>
        <taxon>Candidatus Wolfeibacteriota</taxon>
    </lineage>
</organism>
<dbReference type="Pfam" id="PF02637">
    <property type="entry name" value="GatB_Yqey"/>
    <property type="match status" value="1"/>
</dbReference>
<dbReference type="Proteomes" id="UP000228730">
    <property type="component" value="Unassembled WGS sequence"/>
</dbReference>
<evidence type="ECO:0000256" key="5">
    <source>
        <dbReference type="ARBA" id="ARBA00022917"/>
    </source>
</evidence>
<dbReference type="FunFam" id="1.10.10.410:FF:000001">
    <property type="entry name" value="Aspartyl/glutamyl-tRNA(Asn/Gln) amidotransferase subunit B"/>
    <property type="match status" value="1"/>
</dbReference>
<reference evidence="10" key="1">
    <citation type="submission" date="2017-09" db="EMBL/GenBank/DDBJ databases">
        <title>Depth-based differentiation of microbial function through sediment-hosted aquifers and enrichment of novel symbionts in the deep terrestrial subsurface.</title>
        <authorList>
            <person name="Probst A.J."/>
            <person name="Ladd B."/>
            <person name="Jarett J.K."/>
            <person name="Geller-Mcgrath D.E."/>
            <person name="Sieber C.M.K."/>
            <person name="Emerson J.B."/>
            <person name="Anantharaman K."/>
            <person name="Thomas B.C."/>
            <person name="Malmstrom R."/>
            <person name="Stieglmeier M."/>
            <person name="Klingl A."/>
            <person name="Woyke T."/>
            <person name="Ryan C.M."/>
            <person name="Banfield J.F."/>
        </authorList>
    </citation>
    <scope>NUCLEOTIDE SEQUENCE [LARGE SCALE GENOMIC DNA]</scope>
</reference>